<dbReference type="PANTHER" id="PTHR43638:SF3">
    <property type="entry name" value="ALDEHYDE REDUCTASE"/>
    <property type="match status" value="1"/>
</dbReference>
<dbReference type="SUPFAM" id="SSF51430">
    <property type="entry name" value="NAD(P)-linked oxidoreductase"/>
    <property type="match status" value="1"/>
</dbReference>
<dbReference type="InterPro" id="IPR036812">
    <property type="entry name" value="NAD(P)_OxRdtase_dom_sf"/>
</dbReference>
<feature type="region of interest" description="Disordered" evidence="1">
    <location>
        <begin position="1"/>
        <end position="27"/>
    </location>
</feature>
<accession>A0ABW3JCL5</accession>
<proteinExistence type="predicted"/>
<dbReference type="CDD" id="cd19138">
    <property type="entry name" value="AKR_YeaE"/>
    <property type="match status" value="1"/>
</dbReference>
<reference evidence="4" key="1">
    <citation type="journal article" date="2019" name="Int. J. Syst. Evol. Microbiol.">
        <title>The Global Catalogue of Microorganisms (GCM) 10K type strain sequencing project: providing services to taxonomists for standard genome sequencing and annotation.</title>
        <authorList>
            <consortium name="The Broad Institute Genomics Platform"/>
            <consortium name="The Broad Institute Genome Sequencing Center for Infectious Disease"/>
            <person name="Wu L."/>
            <person name="Ma J."/>
        </authorList>
    </citation>
    <scope>NUCLEOTIDE SEQUENCE [LARGE SCALE GENOMIC DNA]</scope>
    <source>
        <strain evidence="4">CCUG 61697</strain>
    </source>
</reference>
<dbReference type="InterPro" id="IPR023210">
    <property type="entry name" value="NADP_OxRdtase_dom"/>
</dbReference>
<dbReference type="InterPro" id="IPR020471">
    <property type="entry name" value="AKR"/>
</dbReference>
<protein>
    <submittedName>
        <fullName evidence="3">Aldo/keto reductase</fullName>
    </submittedName>
</protein>
<evidence type="ECO:0000259" key="2">
    <source>
        <dbReference type="Pfam" id="PF00248"/>
    </source>
</evidence>
<dbReference type="EMBL" id="JBHTJO010000001">
    <property type="protein sequence ID" value="MFD0987999.1"/>
    <property type="molecule type" value="Genomic_DNA"/>
</dbReference>
<dbReference type="Proteomes" id="UP001597102">
    <property type="component" value="Unassembled WGS sequence"/>
</dbReference>
<name>A0ABW3JCL5_9HYPH</name>
<dbReference type="Pfam" id="PF00248">
    <property type="entry name" value="Aldo_ket_red"/>
    <property type="match status" value="1"/>
</dbReference>
<evidence type="ECO:0000313" key="3">
    <source>
        <dbReference type="EMBL" id="MFD0987999.1"/>
    </source>
</evidence>
<evidence type="ECO:0000313" key="4">
    <source>
        <dbReference type="Proteomes" id="UP001597102"/>
    </source>
</evidence>
<comment type="caution">
    <text evidence="3">The sequence shown here is derived from an EMBL/GenBank/DDBJ whole genome shotgun (WGS) entry which is preliminary data.</text>
</comment>
<organism evidence="3 4">
    <name type="scientific">Methyloligella solikamskensis</name>
    <dbReference type="NCBI Taxonomy" id="1177756"/>
    <lineage>
        <taxon>Bacteria</taxon>
        <taxon>Pseudomonadati</taxon>
        <taxon>Pseudomonadota</taxon>
        <taxon>Alphaproteobacteria</taxon>
        <taxon>Hyphomicrobiales</taxon>
        <taxon>Hyphomicrobiaceae</taxon>
        <taxon>Methyloligella</taxon>
    </lineage>
</organism>
<evidence type="ECO:0000256" key="1">
    <source>
        <dbReference type="SAM" id="MobiDB-lite"/>
    </source>
</evidence>
<dbReference type="PRINTS" id="PR00069">
    <property type="entry name" value="ALDKETRDTASE"/>
</dbReference>
<keyword evidence="4" id="KW-1185">Reference proteome</keyword>
<dbReference type="PIRSF" id="PIRSF000097">
    <property type="entry name" value="AKR"/>
    <property type="match status" value="1"/>
</dbReference>
<dbReference type="PANTHER" id="PTHR43638">
    <property type="entry name" value="OXIDOREDUCTASE, ALDO/KETO REDUCTASE FAMILY PROTEIN"/>
    <property type="match status" value="1"/>
</dbReference>
<feature type="compositionally biased region" description="Gly residues" evidence="1">
    <location>
        <begin position="1"/>
        <end position="12"/>
    </location>
</feature>
<feature type="domain" description="NADP-dependent oxidoreductase" evidence="2">
    <location>
        <begin position="32"/>
        <end position="284"/>
    </location>
</feature>
<sequence>MSADGGSGGGAAHGEPTPQIVSLPGGGNAPALGMGSWQLAEGRHPIEQEKEALQTGLSLGMTLIDTAEMYGSGASEEMVGTVIAGQREKVFLVSKVLPTNATRAEDIRSACAGSLKRLKTDFLDLYLLHWRGGVRQLDVVVDAFESLKEEGKIRRWGVSNFGVADMEELFGIDGGGGCATNQVDYSLTTRGIEADLIPWSVREGVPIMAYSPLGTGSGHILDNPVLAEVADRHGVTPAAVAIAWTMRNGETISIPESGTLEHIREDAAALGLKLSEEDLADLDRAFPA</sequence>
<gene>
    <name evidence="3" type="ORF">ACFQ2F_12920</name>
</gene>
<dbReference type="RefSeq" id="WP_379090720.1">
    <property type="nucleotide sequence ID" value="NZ_JBHTJO010000001.1"/>
</dbReference>
<dbReference type="Gene3D" id="3.20.20.100">
    <property type="entry name" value="NADP-dependent oxidoreductase domain"/>
    <property type="match status" value="1"/>
</dbReference>